<dbReference type="SUPFAM" id="SSF55394">
    <property type="entry name" value="Bactericidal permeability-increasing protein, BPI"/>
    <property type="match status" value="1"/>
</dbReference>
<reference evidence="2 3" key="1">
    <citation type="submission" date="2016-02" db="EMBL/GenBank/DDBJ databases">
        <title>Band-tailed pigeon sequencing and assembly.</title>
        <authorList>
            <person name="Soares A.E."/>
            <person name="Novak B.J."/>
            <person name="Rice E.S."/>
            <person name="O'Connell B."/>
            <person name="Chang D."/>
            <person name="Weber S."/>
            <person name="Shapiro B."/>
        </authorList>
    </citation>
    <scope>NUCLEOTIDE SEQUENCE [LARGE SCALE GENOMIC DNA]</scope>
    <source>
        <strain evidence="2">BTP2013</strain>
        <tissue evidence="2">Blood</tissue>
    </source>
</reference>
<dbReference type="InterPro" id="IPR001124">
    <property type="entry name" value="Lipid-bd_serum_glycop_C"/>
</dbReference>
<evidence type="ECO:0000313" key="3">
    <source>
        <dbReference type="Proteomes" id="UP000190648"/>
    </source>
</evidence>
<dbReference type="GO" id="GO:0008289">
    <property type="term" value="F:lipid binding"/>
    <property type="evidence" value="ECO:0007669"/>
    <property type="project" value="InterPro"/>
</dbReference>
<dbReference type="Proteomes" id="UP000190648">
    <property type="component" value="Unassembled WGS sequence"/>
</dbReference>
<dbReference type="Gene3D" id="3.15.20.10">
    <property type="entry name" value="Bactericidal permeability-increasing protein, domain 2"/>
    <property type="match status" value="1"/>
</dbReference>
<proteinExistence type="predicted"/>
<dbReference type="AlphaFoldDB" id="A0A1V4KKN6"/>
<dbReference type="InterPro" id="IPR017943">
    <property type="entry name" value="Bactericidal_perm-incr_a/b_dom"/>
</dbReference>
<organism evidence="2 3">
    <name type="scientific">Patagioenas fasciata monilis</name>
    <dbReference type="NCBI Taxonomy" id="372326"/>
    <lineage>
        <taxon>Eukaryota</taxon>
        <taxon>Metazoa</taxon>
        <taxon>Chordata</taxon>
        <taxon>Craniata</taxon>
        <taxon>Vertebrata</taxon>
        <taxon>Euteleostomi</taxon>
        <taxon>Archelosauria</taxon>
        <taxon>Archosauria</taxon>
        <taxon>Dinosauria</taxon>
        <taxon>Saurischia</taxon>
        <taxon>Theropoda</taxon>
        <taxon>Coelurosauria</taxon>
        <taxon>Aves</taxon>
        <taxon>Neognathae</taxon>
        <taxon>Neoaves</taxon>
        <taxon>Columbimorphae</taxon>
        <taxon>Columbiformes</taxon>
        <taxon>Columbidae</taxon>
        <taxon>Patagioenas</taxon>
    </lineage>
</organism>
<dbReference type="STRING" id="372326.A0A1V4KKN6"/>
<evidence type="ECO:0000259" key="1">
    <source>
        <dbReference type="SMART" id="SM00329"/>
    </source>
</evidence>
<dbReference type="EMBL" id="LSYS01002950">
    <property type="protein sequence ID" value="OPJ85019.1"/>
    <property type="molecule type" value="Genomic_DNA"/>
</dbReference>
<gene>
    <name evidence="2" type="primary">BPIL3</name>
    <name evidence="2" type="ORF">AV530_018059</name>
</gene>
<dbReference type="OrthoDB" id="9905567at2759"/>
<dbReference type="InterPro" id="IPR051660">
    <property type="entry name" value="BPI_fold-BPI/LBP"/>
</dbReference>
<accession>A0A1V4KKN6</accession>
<dbReference type="PANTHER" id="PTHR46019:SF4">
    <property type="entry name" value="BPI FOLD-CONTAINING FAMILY B MEMBER 4"/>
    <property type="match status" value="1"/>
</dbReference>
<protein>
    <submittedName>
        <fullName evidence="2">BPI fold-containing family B member 6</fullName>
    </submittedName>
</protein>
<keyword evidence="3" id="KW-1185">Reference proteome</keyword>
<evidence type="ECO:0000313" key="2">
    <source>
        <dbReference type="EMBL" id="OPJ85019.1"/>
    </source>
</evidence>
<dbReference type="SMART" id="SM00329">
    <property type="entry name" value="BPI2"/>
    <property type="match status" value="1"/>
</dbReference>
<dbReference type="Pfam" id="PF02886">
    <property type="entry name" value="LBP_BPI_CETP_C"/>
    <property type="match status" value="1"/>
</dbReference>
<name>A0A1V4KKN6_PATFA</name>
<sequence>MGVPSVSSGTCHITLPTIKTNLPSCSINGDTWCRSPAEDEDMGWRTSCTQELGQLSGPKMSAFWAGFLLCSLLTPGVMSAVVKVDENDTTRSLAKCDLQKPPRSLLGGNLLGGLLGGDGPVGGLLGRDGPVGGLLGGDGLLGGLFGKNGVLGGVLDKDGIFGGVIGKDGVIDGLLGKDGLIDGLLGKDGVVDGLLGKYGLLHRLLSAVIGKNGLLGKNGLVGNLLGGNNGGAQGLRIVNNTLPKISLHSVSGLGQQVGYSTQLLVESTSAPGRTICVPVEADVAMLVRNNGAALQNNQDCKTSDITIRVRSKVPLPDQALKRFLSDAVRQVACDIASARLSIAGSLASSRTSAVPQGALDDLPPFSILGADTIQLDVNLGAGDATGGVVAPATMLLSRGHLPQLRLSPRVLAAPLEQLQAQGALDVSITSNMVPDGILLSTAALQPIVPKLARILPGSLPLQLRVQVGSKPVVAIRDGRATATLKATINVVSPALQSASLFCLDTDIVLDLTPSVSNGKLQTSLALNSISPTRVPTGLGPLQVSSLAEWVKEVLSAAYIPDIQDALEVALPLPNVLSSNLSNVRVDITQADDSLQQSALQGSCSGHPSALLAG</sequence>
<dbReference type="PANTHER" id="PTHR46019">
    <property type="entry name" value="BPI FOLD-CONTAINING FAMILY B MEMBER 4-RELATED"/>
    <property type="match status" value="1"/>
</dbReference>
<feature type="domain" description="Lipid-binding serum glycoprotein C-terminal" evidence="1">
    <location>
        <begin position="395"/>
        <end position="596"/>
    </location>
</feature>
<comment type="caution">
    <text evidence="2">The sequence shown here is derived from an EMBL/GenBank/DDBJ whole genome shotgun (WGS) entry which is preliminary data.</text>
</comment>